<sequence>MDYEEIWKDFKGLMQRTNKMTELVKTSGVLDIMAEIEKMNTEYEDLPF</sequence>
<dbReference type="EMBL" id="BK032789">
    <property type="protein sequence ID" value="DAF60478.1"/>
    <property type="molecule type" value="Genomic_DNA"/>
</dbReference>
<accession>A0A8S5TB62</accession>
<name>A0A8S5TB62_9CAUD</name>
<evidence type="ECO:0000313" key="1">
    <source>
        <dbReference type="EMBL" id="DAF60478.1"/>
    </source>
</evidence>
<protein>
    <submittedName>
        <fullName evidence="1">Uncharacterized protein</fullName>
    </submittedName>
</protein>
<organism evidence="1">
    <name type="scientific">Myoviridae sp. ctLq07</name>
    <dbReference type="NCBI Taxonomy" id="2827681"/>
    <lineage>
        <taxon>Viruses</taxon>
        <taxon>Duplodnaviria</taxon>
        <taxon>Heunggongvirae</taxon>
        <taxon>Uroviricota</taxon>
        <taxon>Caudoviricetes</taxon>
    </lineage>
</organism>
<proteinExistence type="predicted"/>
<reference evidence="1" key="1">
    <citation type="journal article" date="2021" name="Proc. Natl. Acad. Sci. U.S.A.">
        <title>A Catalog of Tens of Thousands of Viruses from Human Metagenomes Reveals Hidden Associations with Chronic Diseases.</title>
        <authorList>
            <person name="Tisza M.J."/>
            <person name="Buck C.B."/>
        </authorList>
    </citation>
    <scope>NUCLEOTIDE SEQUENCE</scope>
    <source>
        <strain evidence="1">CtLq07</strain>
    </source>
</reference>